<dbReference type="EMBL" id="CAJRST010004446">
    <property type="protein sequence ID" value="CAG5875075.1"/>
    <property type="molecule type" value="Genomic_DNA"/>
</dbReference>
<keyword evidence="2" id="KW-0813">Transport</keyword>
<comment type="caution">
    <text evidence="9">The sequence shown here is derived from an EMBL/GenBank/DDBJ whole genome shotgun (WGS) entry which is preliminary data.</text>
</comment>
<dbReference type="Pfam" id="PF04193">
    <property type="entry name" value="PQ-loop"/>
    <property type="match status" value="1"/>
</dbReference>
<dbReference type="GO" id="GO:0009312">
    <property type="term" value="P:oligosaccharide biosynthetic process"/>
    <property type="evidence" value="ECO:0007669"/>
    <property type="project" value="TreeGrafter"/>
</dbReference>
<keyword evidence="6 8" id="KW-0472">Membrane</keyword>
<name>A0A8S4ANV9_9TELE</name>
<evidence type="ECO:0000256" key="3">
    <source>
        <dbReference type="ARBA" id="ARBA00022692"/>
    </source>
</evidence>
<evidence type="ECO:0000256" key="1">
    <source>
        <dbReference type="ARBA" id="ARBA00004141"/>
    </source>
</evidence>
<gene>
    <name evidence="9" type="ORF">MMEN_LOCUS5291</name>
</gene>
<proteinExistence type="inferred from homology"/>
<dbReference type="PANTHER" id="PTHR12226:SF2">
    <property type="entry name" value="MANNOSE-P-DOLICHOL UTILIZATION DEFECT 1 PROTEIN"/>
    <property type="match status" value="1"/>
</dbReference>
<keyword evidence="5 8" id="KW-1133">Transmembrane helix</keyword>
<dbReference type="AlphaFoldDB" id="A0A8S4ANV9"/>
<dbReference type="GO" id="GO:0016020">
    <property type="term" value="C:membrane"/>
    <property type="evidence" value="ECO:0007669"/>
    <property type="project" value="UniProtKB-SubCell"/>
</dbReference>
<evidence type="ECO:0000256" key="4">
    <source>
        <dbReference type="ARBA" id="ARBA00022737"/>
    </source>
</evidence>
<evidence type="ECO:0000313" key="9">
    <source>
        <dbReference type="EMBL" id="CAG5875075.1"/>
    </source>
</evidence>
<feature type="transmembrane region" description="Helical" evidence="8">
    <location>
        <begin position="206"/>
        <end position="229"/>
    </location>
</feature>
<keyword evidence="10" id="KW-1185">Reference proteome</keyword>
<dbReference type="OrthoDB" id="271506at2759"/>
<dbReference type="Gene3D" id="1.20.1280.290">
    <property type="match status" value="1"/>
</dbReference>
<evidence type="ECO:0000256" key="2">
    <source>
        <dbReference type="ARBA" id="ARBA00022448"/>
    </source>
</evidence>
<keyword evidence="3 8" id="KW-0812">Transmembrane</keyword>
<feature type="transmembrane region" description="Helical" evidence="8">
    <location>
        <begin position="178"/>
        <end position="200"/>
    </location>
</feature>
<evidence type="ECO:0000256" key="6">
    <source>
        <dbReference type="ARBA" id="ARBA00023136"/>
    </source>
</evidence>
<sequence>MATSPFKALLVGNVMPEKCYEEILVNFHWHVQCVMYVLTKAAGLWIMLDTLLAQLPQLLRVLWKGSAEGLSLTSALLQLYALSCPVIYAKANNFPFFAWADRLLTVAQAAAIVFLILHYRGETLKGLLLLPGCGGVMLLLASRAAAKVVTLIQASSSVAAIASKAVQTFTNYSHGHTGQLSGLSVALTGVGSLGVVVVSLQEAGGSLATLLDTLSAGLSLLLLAQVLCYSSSAKKKRD</sequence>
<organism evidence="9 10">
    <name type="scientific">Menidia menidia</name>
    <name type="common">Atlantic silverside</name>
    <dbReference type="NCBI Taxonomy" id="238744"/>
    <lineage>
        <taxon>Eukaryota</taxon>
        <taxon>Metazoa</taxon>
        <taxon>Chordata</taxon>
        <taxon>Craniata</taxon>
        <taxon>Vertebrata</taxon>
        <taxon>Euteleostomi</taxon>
        <taxon>Actinopterygii</taxon>
        <taxon>Neopterygii</taxon>
        <taxon>Teleostei</taxon>
        <taxon>Neoteleostei</taxon>
        <taxon>Acanthomorphata</taxon>
        <taxon>Ovalentaria</taxon>
        <taxon>Atherinomorphae</taxon>
        <taxon>Atheriniformes</taxon>
        <taxon>Atherinopsidae</taxon>
        <taxon>Menidiinae</taxon>
        <taxon>Menidia</taxon>
    </lineage>
</organism>
<comment type="similarity">
    <text evidence="7">Belongs to the MPDU1 (TC 2.A.43.3) family.</text>
</comment>
<dbReference type="Proteomes" id="UP000677803">
    <property type="component" value="Unassembled WGS sequence"/>
</dbReference>
<accession>A0A8S4ANV9</accession>
<evidence type="ECO:0000256" key="7">
    <source>
        <dbReference type="ARBA" id="ARBA00038475"/>
    </source>
</evidence>
<protein>
    <submittedName>
        <fullName evidence="9">(Atlantic silverside) hypothetical protein</fullName>
    </submittedName>
</protein>
<keyword evidence="4" id="KW-0677">Repeat</keyword>
<dbReference type="InterPro" id="IPR006603">
    <property type="entry name" value="PQ-loop_rpt"/>
</dbReference>
<dbReference type="PANTHER" id="PTHR12226">
    <property type="entry name" value="MANNOSE-P-DOLICHOL UTILIZATION DEFECT 1 LEC35 -RELATED"/>
    <property type="match status" value="1"/>
</dbReference>
<evidence type="ECO:0000256" key="5">
    <source>
        <dbReference type="ARBA" id="ARBA00022989"/>
    </source>
</evidence>
<evidence type="ECO:0000313" key="10">
    <source>
        <dbReference type="Proteomes" id="UP000677803"/>
    </source>
</evidence>
<dbReference type="InterPro" id="IPR016817">
    <property type="entry name" value="MannP-dilichol_defect-1"/>
</dbReference>
<feature type="transmembrane region" description="Helical" evidence="8">
    <location>
        <begin position="94"/>
        <end position="117"/>
    </location>
</feature>
<feature type="transmembrane region" description="Helical" evidence="8">
    <location>
        <begin position="124"/>
        <end position="142"/>
    </location>
</feature>
<comment type="subcellular location">
    <subcellularLocation>
        <location evidence="1">Membrane</location>
        <topology evidence="1">Multi-pass membrane protein</topology>
    </subcellularLocation>
</comment>
<reference evidence="9" key="1">
    <citation type="submission" date="2021-05" db="EMBL/GenBank/DDBJ databases">
        <authorList>
            <person name="Tigano A."/>
        </authorList>
    </citation>
    <scope>NUCLEOTIDE SEQUENCE</scope>
</reference>
<evidence type="ECO:0000256" key="8">
    <source>
        <dbReference type="SAM" id="Phobius"/>
    </source>
</evidence>